<dbReference type="EMBL" id="CDMY01000447">
    <property type="protein sequence ID" value="CEM13707.1"/>
    <property type="molecule type" value="Genomic_DNA"/>
</dbReference>
<evidence type="ECO:0000313" key="3">
    <source>
        <dbReference type="Proteomes" id="UP000041254"/>
    </source>
</evidence>
<dbReference type="InParanoid" id="A0A0G4FIW9"/>
<dbReference type="VEuPathDB" id="CryptoDB:Vbra_15538"/>
<feature type="compositionally biased region" description="Low complexity" evidence="1">
    <location>
        <begin position="95"/>
        <end position="113"/>
    </location>
</feature>
<feature type="compositionally biased region" description="Basic and acidic residues" evidence="1">
    <location>
        <begin position="957"/>
        <end position="968"/>
    </location>
</feature>
<organism evidence="2 3">
    <name type="scientific">Vitrella brassicaformis (strain CCMP3155)</name>
    <dbReference type="NCBI Taxonomy" id="1169540"/>
    <lineage>
        <taxon>Eukaryota</taxon>
        <taxon>Sar</taxon>
        <taxon>Alveolata</taxon>
        <taxon>Colpodellida</taxon>
        <taxon>Vitrellaceae</taxon>
        <taxon>Vitrella</taxon>
    </lineage>
</organism>
<feature type="compositionally biased region" description="Polar residues" evidence="1">
    <location>
        <begin position="969"/>
        <end position="980"/>
    </location>
</feature>
<feature type="compositionally biased region" description="Basic and acidic residues" evidence="1">
    <location>
        <begin position="72"/>
        <end position="85"/>
    </location>
</feature>
<feature type="region of interest" description="Disordered" evidence="1">
    <location>
        <begin position="957"/>
        <end position="1000"/>
    </location>
</feature>
<reference evidence="2 3" key="1">
    <citation type="submission" date="2014-11" db="EMBL/GenBank/DDBJ databases">
        <authorList>
            <person name="Zhu J."/>
            <person name="Qi W."/>
            <person name="Song R."/>
        </authorList>
    </citation>
    <scope>NUCLEOTIDE SEQUENCE [LARGE SCALE GENOMIC DNA]</scope>
</reference>
<name>A0A0G4FIW9_VITBC</name>
<protein>
    <submittedName>
        <fullName evidence="2">Uncharacterized protein</fullName>
    </submittedName>
</protein>
<sequence length="1294" mass="140456">MEIRCRIFRYYATMRTMRSQKRKPFIPTDQPTSGKHEEPIYLTGTFPAPHQPPSSPSKSPSPSKTNSPHGAAKHEPRSSRVERPIRLPNTASSFASTAKSNQAKAATAKALSAEEPVRRRSTTPSADTISLRPDISRAWTREEKKKLREEIRALLPPDSQPMTQAAEEQQRAQERLLHTLGGLSEVYDASLLNQIAARGEEPEVTRLRLEQLAASLSNLGDLILASSADFRATVLPDHPFLSAAIVAIHHAARSALLSPQALVHSMEFLLCMGGAQTATPLSFLLHQLLPLLPSLPTADASRLLRGVARHPVLAQQPQIWDWLVTNAAEQVPEVATDGLVELMGALGEAECADVDLSRVSVMIRDLLDCGWIAQLPVRGVASVLFSVGKAGMVDGDVLDGVCAILLPLLPFVTPSEAQSLLMTLALHKSLYDNAGVVPNPIYRPAPGRLVKALTRRVTKEMEWMTLERATPLCLTVSMLGRGKDALKALVTARVLKGGLPAIQALPTGTYVTLLYSLYHMAIYKGFHPDLPLPLLEAFPAHLPKMSPRQIATSLESLKPVTAKRLAAPLLPAFYDLAQHIHWQLRGGGGEAGDVLAGRRLTPTEIISVLKIYGELKFKDRGPLCSILDTITAVVTPPPLRPLLGESSSVSAAGVLDVSVSPQPAPSPFLAKLGLPQLCDLLEVYALTKSIRTQAVLEALDRRLEASSNSISPTNLTRILCHMATLQTSFPPLVRRLCRLVADETMEAPQTDQSIQILWSLIGLDCWSTVRAIALPTVKMALDEYEDLPRQSHLLLFESLCQLRVAMPPLAHRCLTLCSNFPAVPTYSATSLPIPPQLMDTNSSTDTDQARSPLRAVDVDEALKTLSPEPSSVGGGEDVIPELTPMEEAMFGEEGEVVTGDVTTDVGDRRLPELSSLERRVEDLLSAAGGEKGVEERSASDDVSWLEDIHGLLDTFERDSGSADAEREGAQTTKPLLTDDTQQQEEVEDFGSTDETPLPAHVPPPGEDICDTFSMRHLRLGGGSGSSLLLPTGENSAMITSVLTEMQFGWRSRSKHKLATMMTPLHETVGEVLGSLNIAAVLRECPHPGGMIAQEHCRPYGGFAMLWQADHEYVIDLAHPFTKIAIVLVGNHSFGAIKDQPGDSDHLLCEAVLKMKFLHGLQGWTIIPLRKEQIRDARRAGGGSSSLHAAVGRANRRRPVSLTHLYGLEDTSAEDVSGLLKHGGGGVGWEDGLSPLHERLDRDRVVLHVASQLYDVFPMDRSFLQRYAHLTGLPSQLAGAGQQPTGEGGREGGRD</sequence>
<evidence type="ECO:0000256" key="1">
    <source>
        <dbReference type="SAM" id="MobiDB-lite"/>
    </source>
</evidence>
<keyword evidence="3" id="KW-1185">Reference proteome</keyword>
<feature type="compositionally biased region" description="Acidic residues" evidence="1">
    <location>
        <begin position="981"/>
        <end position="991"/>
    </location>
</feature>
<feature type="compositionally biased region" description="Low complexity" evidence="1">
    <location>
        <begin position="56"/>
        <end position="68"/>
    </location>
</feature>
<gene>
    <name evidence="2" type="ORF">Vbra_15538</name>
</gene>
<proteinExistence type="predicted"/>
<dbReference type="Proteomes" id="UP000041254">
    <property type="component" value="Unassembled WGS sequence"/>
</dbReference>
<evidence type="ECO:0000313" key="2">
    <source>
        <dbReference type="EMBL" id="CEM13707.1"/>
    </source>
</evidence>
<feature type="region of interest" description="Disordered" evidence="1">
    <location>
        <begin position="1274"/>
        <end position="1294"/>
    </location>
</feature>
<feature type="region of interest" description="Disordered" evidence="1">
    <location>
        <begin position="21"/>
        <end position="129"/>
    </location>
</feature>
<accession>A0A0G4FIW9</accession>